<keyword evidence="2" id="KW-1185">Reference proteome</keyword>
<name>A0A8J2NQZ3_9HEXA</name>
<evidence type="ECO:0000313" key="1">
    <source>
        <dbReference type="EMBL" id="CAG7722492.1"/>
    </source>
</evidence>
<evidence type="ECO:0000313" key="2">
    <source>
        <dbReference type="Proteomes" id="UP000708208"/>
    </source>
</evidence>
<comment type="caution">
    <text evidence="1">The sequence shown here is derived from an EMBL/GenBank/DDBJ whole genome shotgun (WGS) entry which is preliminary data.</text>
</comment>
<dbReference type="EMBL" id="CAJVCH010089854">
    <property type="protein sequence ID" value="CAG7722492.1"/>
    <property type="molecule type" value="Genomic_DNA"/>
</dbReference>
<reference evidence="1" key="1">
    <citation type="submission" date="2021-06" db="EMBL/GenBank/DDBJ databases">
        <authorList>
            <person name="Hodson N. C."/>
            <person name="Mongue J. A."/>
            <person name="Jaron S. K."/>
        </authorList>
    </citation>
    <scope>NUCLEOTIDE SEQUENCE</scope>
</reference>
<dbReference type="Proteomes" id="UP000708208">
    <property type="component" value="Unassembled WGS sequence"/>
</dbReference>
<accession>A0A8J2NQZ3</accession>
<sequence length="82" mass="9467">MRIIEKHQRETSSCNVSASRIPRYHLQNNCNCRVLSAGANSVKRSLVSIVDHSSKFVVTTEFNTEGIFTFFIEIQEDYRDKL</sequence>
<gene>
    <name evidence="1" type="ORF">AFUS01_LOCUS11623</name>
</gene>
<proteinExistence type="predicted"/>
<dbReference type="AlphaFoldDB" id="A0A8J2NQZ3"/>
<protein>
    <submittedName>
        <fullName evidence="1">Uncharacterized protein</fullName>
    </submittedName>
</protein>
<organism evidence="1 2">
    <name type="scientific">Allacma fusca</name>
    <dbReference type="NCBI Taxonomy" id="39272"/>
    <lineage>
        <taxon>Eukaryota</taxon>
        <taxon>Metazoa</taxon>
        <taxon>Ecdysozoa</taxon>
        <taxon>Arthropoda</taxon>
        <taxon>Hexapoda</taxon>
        <taxon>Collembola</taxon>
        <taxon>Symphypleona</taxon>
        <taxon>Sminthuridae</taxon>
        <taxon>Allacma</taxon>
    </lineage>
</organism>